<dbReference type="Pfam" id="PF00106">
    <property type="entry name" value="adh_short"/>
    <property type="match status" value="1"/>
</dbReference>
<reference evidence="2 3" key="1">
    <citation type="journal article" date="2020" name="Nat. Commun.">
        <title>Genome of Tripterygium wilfordii and identification of cytochrome P450 involved in triptolide biosynthesis.</title>
        <authorList>
            <person name="Tu L."/>
            <person name="Su P."/>
            <person name="Zhang Z."/>
            <person name="Gao L."/>
            <person name="Wang J."/>
            <person name="Hu T."/>
            <person name="Zhou J."/>
            <person name="Zhang Y."/>
            <person name="Zhao Y."/>
            <person name="Liu Y."/>
            <person name="Song Y."/>
            <person name="Tong Y."/>
            <person name="Lu Y."/>
            <person name="Yang J."/>
            <person name="Xu C."/>
            <person name="Jia M."/>
            <person name="Peters R.J."/>
            <person name="Huang L."/>
            <person name="Gao W."/>
        </authorList>
    </citation>
    <scope>NUCLEOTIDE SEQUENCE [LARGE SCALE GENOMIC DNA]</scope>
    <source>
        <strain evidence="3">cv. XIE 37</strain>
        <tissue evidence="2">Leaf</tissue>
    </source>
</reference>
<dbReference type="PRINTS" id="PR00080">
    <property type="entry name" value="SDRFAMILY"/>
</dbReference>
<dbReference type="Proteomes" id="UP000593562">
    <property type="component" value="Unassembled WGS sequence"/>
</dbReference>
<dbReference type="InterPro" id="IPR051468">
    <property type="entry name" value="Fungal_SecMetab_SDRs"/>
</dbReference>
<dbReference type="PANTHER" id="PTHR43544">
    <property type="entry name" value="SHORT-CHAIN DEHYDROGENASE/REDUCTASE"/>
    <property type="match status" value="1"/>
</dbReference>
<dbReference type="AlphaFoldDB" id="A0A7J7C583"/>
<dbReference type="InParanoid" id="A0A7J7C583"/>
<dbReference type="SUPFAM" id="SSF51735">
    <property type="entry name" value="NAD(P)-binding Rossmann-fold domains"/>
    <property type="match status" value="1"/>
</dbReference>
<proteinExistence type="inferred from homology"/>
<evidence type="ECO:0000256" key="1">
    <source>
        <dbReference type="RuleBase" id="RU000363"/>
    </source>
</evidence>
<dbReference type="OrthoDB" id="5296at2759"/>
<dbReference type="PANTHER" id="PTHR43544:SF12">
    <property type="entry name" value="NAD(P)-BINDING ROSSMANN-FOLD SUPERFAMILY PROTEIN"/>
    <property type="match status" value="1"/>
</dbReference>
<organism evidence="2 3">
    <name type="scientific">Tripterygium wilfordii</name>
    <name type="common">Thunder God vine</name>
    <dbReference type="NCBI Taxonomy" id="458696"/>
    <lineage>
        <taxon>Eukaryota</taxon>
        <taxon>Viridiplantae</taxon>
        <taxon>Streptophyta</taxon>
        <taxon>Embryophyta</taxon>
        <taxon>Tracheophyta</taxon>
        <taxon>Spermatophyta</taxon>
        <taxon>Magnoliopsida</taxon>
        <taxon>eudicotyledons</taxon>
        <taxon>Gunneridae</taxon>
        <taxon>Pentapetalae</taxon>
        <taxon>rosids</taxon>
        <taxon>fabids</taxon>
        <taxon>Celastrales</taxon>
        <taxon>Celastraceae</taxon>
        <taxon>Tripterygium</taxon>
    </lineage>
</organism>
<comment type="similarity">
    <text evidence="1">Belongs to the short-chain dehydrogenases/reductases (SDR) family.</text>
</comment>
<dbReference type="InterPro" id="IPR002347">
    <property type="entry name" value="SDR_fam"/>
</dbReference>
<dbReference type="PRINTS" id="PR00081">
    <property type="entry name" value="GDHRDH"/>
</dbReference>
<gene>
    <name evidence="2" type="ORF">HS088_TW21G01441</name>
</gene>
<dbReference type="Gene3D" id="3.40.50.720">
    <property type="entry name" value="NAD(P)-binding Rossmann-like Domain"/>
    <property type="match status" value="1"/>
</dbReference>
<evidence type="ECO:0000313" key="2">
    <source>
        <dbReference type="EMBL" id="KAF5729278.1"/>
    </source>
</evidence>
<dbReference type="EMBL" id="JAAARO010000021">
    <property type="protein sequence ID" value="KAF5729278.1"/>
    <property type="molecule type" value="Genomic_DNA"/>
</dbReference>
<evidence type="ECO:0000313" key="3">
    <source>
        <dbReference type="Proteomes" id="UP000593562"/>
    </source>
</evidence>
<comment type="caution">
    <text evidence="2">The sequence shown here is derived from an EMBL/GenBank/DDBJ whole genome shotgun (WGS) entry which is preliminary data.</text>
</comment>
<accession>A0A7J7C583</accession>
<dbReference type="FunCoup" id="A0A7J7C583">
    <property type="interactions" value="1512"/>
</dbReference>
<protein>
    <submittedName>
        <fullName evidence="2">Uncharacterized protein</fullName>
    </submittedName>
</protein>
<dbReference type="GO" id="GO:0005737">
    <property type="term" value="C:cytoplasm"/>
    <property type="evidence" value="ECO:0007669"/>
    <property type="project" value="TreeGrafter"/>
</dbReference>
<dbReference type="CDD" id="cd05325">
    <property type="entry name" value="carb_red_sniffer_like_SDR_c"/>
    <property type="match status" value="1"/>
</dbReference>
<sequence>MKLFLRTAPLIVKSIRRASFACSAASDPKWGGRISMVQGASRGIGLEFVKQLLENDDKGQVIATCRKPDEATGLLDLKNKFAQRLDLLQLDLTIEKTIEASANSIREKYGSLDLLVNASGILSIPNVLQPETTLSKVERSSLMLAYEVNAVGPILGIKHMWPLLKLGGSFGTEKGVAVVANISARVGSIGDNRLGGWHSYRASKAALNQLTRTVSVEFARKKDPVICILLHPGTVDTDLSRPFQRNVPTGKLFTKEFSVQQLLKIINNAKTHDNGKFFAWDGQEIPW</sequence>
<dbReference type="InterPro" id="IPR036291">
    <property type="entry name" value="NAD(P)-bd_dom_sf"/>
</dbReference>
<name>A0A7J7C583_TRIWF</name>
<dbReference type="GO" id="GO:0016491">
    <property type="term" value="F:oxidoreductase activity"/>
    <property type="evidence" value="ECO:0007669"/>
    <property type="project" value="TreeGrafter"/>
</dbReference>
<keyword evidence="3" id="KW-1185">Reference proteome</keyword>